<name>A0A1G6T639_9PROT</name>
<dbReference type="GO" id="GO:0006508">
    <property type="term" value="P:proteolysis"/>
    <property type="evidence" value="ECO:0007669"/>
    <property type="project" value="UniProtKB-KW"/>
</dbReference>
<dbReference type="Pfam" id="PF02517">
    <property type="entry name" value="Rce1-like"/>
    <property type="match status" value="1"/>
</dbReference>
<evidence type="ECO:0000256" key="1">
    <source>
        <dbReference type="SAM" id="Phobius"/>
    </source>
</evidence>
<accession>A0A1G6T639</accession>
<dbReference type="Proteomes" id="UP000183685">
    <property type="component" value="Unassembled WGS sequence"/>
</dbReference>
<dbReference type="GO" id="GO:0080120">
    <property type="term" value="P:CAAX-box protein maturation"/>
    <property type="evidence" value="ECO:0007669"/>
    <property type="project" value="UniProtKB-ARBA"/>
</dbReference>
<keyword evidence="1" id="KW-0812">Transmembrane</keyword>
<proteinExistence type="predicted"/>
<feature type="transmembrane region" description="Helical" evidence="1">
    <location>
        <begin position="20"/>
        <end position="38"/>
    </location>
</feature>
<dbReference type="PANTHER" id="PTHR35797">
    <property type="entry name" value="PROTEASE-RELATED"/>
    <property type="match status" value="1"/>
</dbReference>
<feature type="domain" description="CAAX prenyl protease 2/Lysostaphin resistance protein A-like" evidence="2">
    <location>
        <begin position="146"/>
        <end position="243"/>
    </location>
</feature>
<feature type="transmembrane region" description="Helical" evidence="1">
    <location>
        <begin position="262"/>
        <end position="283"/>
    </location>
</feature>
<feature type="transmembrane region" description="Helical" evidence="1">
    <location>
        <begin position="166"/>
        <end position="186"/>
    </location>
</feature>
<evidence type="ECO:0000313" key="4">
    <source>
        <dbReference type="Proteomes" id="UP000183685"/>
    </source>
</evidence>
<keyword evidence="1" id="KW-0472">Membrane</keyword>
<keyword evidence="1" id="KW-1133">Transmembrane helix</keyword>
<dbReference type="InterPro" id="IPR003675">
    <property type="entry name" value="Rce1/LyrA-like_dom"/>
</dbReference>
<evidence type="ECO:0000259" key="2">
    <source>
        <dbReference type="Pfam" id="PF02517"/>
    </source>
</evidence>
<gene>
    <name evidence="3" type="ORF">SAMN04488071_0129</name>
</gene>
<dbReference type="RefSeq" id="WP_068308988.1">
    <property type="nucleotide sequence ID" value="NZ_FNAK01000001.1"/>
</dbReference>
<feature type="transmembrane region" description="Helical" evidence="1">
    <location>
        <begin position="83"/>
        <end position="103"/>
    </location>
</feature>
<reference evidence="3 4" key="1">
    <citation type="submission" date="2016-10" db="EMBL/GenBank/DDBJ databases">
        <authorList>
            <person name="de Groot N.N."/>
        </authorList>
    </citation>
    <scope>NUCLEOTIDE SEQUENCE [LARGE SCALE GENOMIC DNA]</scope>
    <source>
        <strain evidence="3 4">CGMCC 1.9109</strain>
    </source>
</reference>
<dbReference type="STRING" id="637679.GCA_001550055_00759"/>
<keyword evidence="4" id="KW-1185">Reference proteome</keyword>
<feature type="transmembrane region" description="Helical" evidence="1">
    <location>
        <begin position="44"/>
        <end position="62"/>
    </location>
</feature>
<feature type="transmembrane region" description="Helical" evidence="1">
    <location>
        <begin position="123"/>
        <end position="146"/>
    </location>
</feature>
<organism evidence="3 4">
    <name type="scientific">Kordiimonas lacus</name>
    <dbReference type="NCBI Taxonomy" id="637679"/>
    <lineage>
        <taxon>Bacteria</taxon>
        <taxon>Pseudomonadati</taxon>
        <taxon>Pseudomonadota</taxon>
        <taxon>Alphaproteobacteria</taxon>
        <taxon>Kordiimonadales</taxon>
        <taxon>Kordiimonadaceae</taxon>
        <taxon>Kordiimonas</taxon>
    </lineage>
</organism>
<keyword evidence="3" id="KW-0378">Hydrolase</keyword>
<dbReference type="GO" id="GO:0004175">
    <property type="term" value="F:endopeptidase activity"/>
    <property type="evidence" value="ECO:0007669"/>
    <property type="project" value="UniProtKB-ARBA"/>
</dbReference>
<dbReference type="PANTHER" id="PTHR35797:SF1">
    <property type="entry name" value="PROTEASE"/>
    <property type="match status" value="1"/>
</dbReference>
<dbReference type="OrthoDB" id="3693644at2"/>
<protein>
    <submittedName>
        <fullName evidence="3">CAAX protease self-immunity</fullName>
    </submittedName>
</protein>
<evidence type="ECO:0000313" key="3">
    <source>
        <dbReference type="EMBL" id="SDD24509.1"/>
    </source>
</evidence>
<feature type="transmembrane region" description="Helical" evidence="1">
    <location>
        <begin position="206"/>
        <end position="226"/>
    </location>
</feature>
<keyword evidence="3" id="KW-0645">Protease</keyword>
<dbReference type="InterPro" id="IPR042150">
    <property type="entry name" value="MmRce1-like"/>
</dbReference>
<sequence length="301" mass="33608">MSDIRQGKTPPTEMTTRTIVLFLVLTAILGGGAAMMVIEMGFKRHYVAIMMWTPGIAALLTYKFLKLDIGSLGWSWGRPKWQLLSFLTPIAYGLVAYGLIWGLGFGGVLDPKFVEEAGYHLGLVGWSPAATVLMGALIFGAVGMIWHMATALGEEIGWRGLLTPLLLRKTSFPIASLLTGLVWAAWHMPLIYFTKYNAGPVDLHVQFANFTLMTVGISFIMTYYWLKSGNLWTATVLHAAHNAYILSILQPMTVQYEETWRYANEFGFILPLVVAVFGLYFWYRAHKEGLAGVQERIEGQE</sequence>
<dbReference type="AlphaFoldDB" id="A0A1G6T639"/>
<dbReference type="EMBL" id="FNAK01000001">
    <property type="protein sequence ID" value="SDD24509.1"/>
    <property type="molecule type" value="Genomic_DNA"/>
</dbReference>